<dbReference type="GO" id="GO:0032259">
    <property type="term" value="P:methylation"/>
    <property type="evidence" value="ECO:0007669"/>
    <property type="project" value="UniProtKB-KW"/>
</dbReference>
<keyword evidence="2" id="KW-0808">Transferase</keyword>
<accession>A0A6M3XC23</accession>
<proteinExistence type="predicted"/>
<dbReference type="AlphaFoldDB" id="A0A6M3XC23"/>
<dbReference type="CDD" id="cd02440">
    <property type="entry name" value="AdoMet_MTases"/>
    <property type="match status" value="1"/>
</dbReference>
<feature type="domain" description="Methyltransferase" evidence="1">
    <location>
        <begin position="57"/>
        <end position="109"/>
    </location>
</feature>
<dbReference type="Pfam" id="PF13649">
    <property type="entry name" value="Methyltransf_25"/>
    <property type="match status" value="1"/>
</dbReference>
<name>A0A6M3XC23_9ZZZZ</name>
<dbReference type="Gene3D" id="3.40.50.150">
    <property type="entry name" value="Vaccinia Virus protein VP39"/>
    <property type="match status" value="1"/>
</dbReference>
<evidence type="ECO:0000313" key="2">
    <source>
        <dbReference type="EMBL" id="QJH95374.1"/>
    </source>
</evidence>
<evidence type="ECO:0000259" key="1">
    <source>
        <dbReference type="Pfam" id="PF13649"/>
    </source>
</evidence>
<dbReference type="EMBL" id="MT144618">
    <property type="protein sequence ID" value="QJH95374.1"/>
    <property type="molecule type" value="Genomic_DNA"/>
</dbReference>
<sequence length="221" mass="24735">MRDEADQIHSAVRDYYTAAIGRYGSTAKGVDWNDEPSHRLRQEQFLRLLTCNPLASVLDLGCGYGDFLQVLREAGHSGFYLGCDLSPAMIEAAQRTFGDGPDRRWCVGDDPGETCDFAVASGIFNVRRGADPSTWTRYVDTTIDKLARLGRRGFGFNMLSTCSDLERRRSDLHYVDPVVMLKACLDRYGRQVAILQDYGLWEFTVLVRHSSQTASPKPVAP</sequence>
<protein>
    <submittedName>
        <fullName evidence="2">Putative methyltransferase</fullName>
    </submittedName>
</protein>
<keyword evidence="2" id="KW-0489">Methyltransferase</keyword>
<dbReference type="InterPro" id="IPR029063">
    <property type="entry name" value="SAM-dependent_MTases_sf"/>
</dbReference>
<dbReference type="GO" id="GO:0008168">
    <property type="term" value="F:methyltransferase activity"/>
    <property type="evidence" value="ECO:0007669"/>
    <property type="project" value="UniProtKB-KW"/>
</dbReference>
<gene>
    <name evidence="2" type="ORF">TM448B00401_0027</name>
</gene>
<organism evidence="2">
    <name type="scientific">viral metagenome</name>
    <dbReference type="NCBI Taxonomy" id="1070528"/>
    <lineage>
        <taxon>unclassified sequences</taxon>
        <taxon>metagenomes</taxon>
        <taxon>organismal metagenomes</taxon>
    </lineage>
</organism>
<dbReference type="SUPFAM" id="SSF53335">
    <property type="entry name" value="S-adenosyl-L-methionine-dependent methyltransferases"/>
    <property type="match status" value="1"/>
</dbReference>
<reference evidence="2" key="1">
    <citation type="submission" date="2020-03" db="EMBL/GenBank/DDBJ databases">
        <title>The deep terrestrial virosphere.</title>
        <authorList>
            <person name="Holmfeldt K."/>
            <person name="Nilsson E."/>
            <person name="Simone D."/>
            <person name="Lopez-Fernandez M."/>
            <person name="Wu X."/>
            <person name="de Brujin I."/>
            <person name="Lundin D."/>
            <person name="Andersson A."/>
            <person name="Bertilsson S."/>
            <person name="Dopson M."/>
        </authorList>
    </citation>
    <scope>NUCLEOTIDE SEQUENCE</scope>
    <source>
        <strain evidence="2">TM448B00401</strain>
    </source>
</reference>
<dbReference type="InterPro" id="IPR041698">
    <property type="entry name" value="Methyltransf_25"/>
</dbReference>